<gene>
    <name evidence="1" type="ORF">GALL_508990</name>
</gene>
<comment type="caution">
    <text evidence="1">The sequence shown here is derived from an EMBL/GenBank/DDBJ whole genome shotgun (WGS) entry which is preliminary data.</text>
</comment>
<dbReference type="AlphaFoldDB" id="A0A1J5PIA5"/>
<organism evidence="1">
    <name type="scientific">mine drainage metagenome</name>
    <dbReference type="NCBI Taxonomy" id="410659"/>
    <lineage>
        <taxon>unclassified sequences</taxon>
        <taxon>metagenomes</taxon>
        <taxon>ecological metagenomes</taxon>
    </lineage>
</organism>
<reference evidence="1" key="1">
    <citation type="submission" date="2016-10" db="EMBL/GenBank/DDBJ databases">
        <title>Sequence of Gallionella enrichment culture.</title>
        <authorList>
            <person name="Poehlein A."/>
            <person name="Muehling M."/>
            <person name="Daniel R."/>
        </authorList>
    </citation>
    <scope>NUCLEOTIDE SEQUENCE</scope>
</reference>
<proteinExistence type="predicted"/>
<protein>
    <submittedName>
        <fullName evidence="1">Uncharacterized protein</fullName>
    </submittedName>
</protein>
<dbReference type="InterPro" id="IPR036908">
    <property type="entry name" value="RlpA-like_sf"/>
</dbReference>
<accession>A0A1J5PIA5</accession>
<sequence>MDDPGLDPNKKLVLHRSAPIGTVIKLTNPMTNRTTFAKVVGRFTDNESTKDVIIVMTKSVADALGALDKRFHVDISYGSPNE</sequence>
<evidence type="ECO:0000313" key="1">
    <source>
        <dbReference type="EMBL" id="OIQ67519.1"/>
    </source>
</evidence>
<dbReference type="EMBL" id="MLJW01005872">
    <property type="protein sequence ID" value="OIQ67519.1"/>
    <property type="molecule type" value="Genomic_DNA"/>
</dbReference>
<dbReference type="Gene3D" id="2.40.40.10">
    <property type="entry name" value="RlpA-like domain"/>
    <property type="match status" value="1"/>
</dbReference>
<name>A0A1J5PIA5_9ZZZZ</name>